<dbReference type="AlphaFoldDB" id="A0A2N9FY01"/>
<dbReference type="EMBL" id="OIVN01001260">
    <property type="protein sequence ID" value="SPC91869.1"/>
    <property type="molecule type" value="Genomic_DNA"/>
</dbReference>
<sequence>MRGGGGWFYREACTPCAASCHGARDDAARAVQLPSGDLILHASPFSESSSVFAHVPFSDPIFEGSFGGLLELKMGHAAYLRKALDVYFPTVSDLRETELGMERYGPTNRGRRSVFGPSEGIFPPGRLCAQARQRRRNSYENFSTALFHRPVFVRMVDVAPDVGFRRSWCRQKAYATYFLKVQALHRGKLGSARYDLTNGGRWNVPYSTGSFSDRDSDLTGGALDDPEVARCSLKRPSCLKVSTCGPSCSPVGKNLRANTAFQGVVSLIQQPVNGPVKPWSTLVKLGQTWSKFSELWEMYPGPRFEGFQGIVDPSWVRNGLVNPWSNLVNPGQTWSTLVKLGQTLGNVSQTFFLGLFDVASPRRIRPAWFGLSRFACRHPRKSRGAYLGFVKGGFQEWRSWHERQVVVRMRT</sequence>
<reference evidence="1" key="1">
    <citation type="submission" date="2018-02" db="EMBL/GenBank/DDBJ databases">
        <authorList>
            <person name="Cohen D.B."/>
            <person name="Kent A.D."/>
        </authorList>
    </citation>
    <scope>NUCLEOTIDE SEQUENCE</scope>
</reference>
<protein>
    <submittedName>
        <fullName evidence="1">Uncharacterized protein</fullName>
    </submittedName>
</protein>
<organism evidence="1">
    <name type="scientific">Fagus sylvatica</name>
    <name type="common">Beechnut</name>
    <dbReference type="NCBI Taxonomy" id="28930"/>
    <lineage>
        <taxon>Eukaryota</taxon>
        <taxon>Viridiplantae</taxon>
        <taxon>Streptophyta</taxon>
        <taxon>Embryophyta</taxon>
        <taxon>Tracheophyta</taxon>
        <taxon>Spermatophyta</taxon>
        <taxon>Magnoliopsida</taxon>
        <taxon>eudicotyledons</taxon>
        <taxon>Gunneridae</taxon>
        <taxon>Pentapetalae</taxon>
        <taxon>rosids</taxon>
        <taxon>fabids</taxon>
        <taxon>Fagales</taxon>
        <taxon>Fagaceae</taxon>
        <taxon>Fagus</taxon>
    </lineage>
</organism>
<evidence type="ECO:0000313" key="1">
    <source>
        <dbReference type="EMBL" id="SPC91869.1"/>
    </source>
</evidence>
<proteinExistence type="predicted"/>
<accession>A0A2N9FY01</accession>
<name>A0A2N9FY01_FAGSY</name>
<gene>
    <name evidence="1" type="ORF">FSB_LOCUS19751</name>
</gene>